<proteinExistence type="inferred from homology"/>
<keyword evidence="10" id="KW-0498">Mitosis</keyword>
<dbReference type="SUPFAM" id="SSF54001">
    <property type="entry name" value="Cysteine proteinases"/>
    <property type="match status" value="1"/>
</dbReference>
<evidence type="ECO:0000313" key="27">
    <source>
        <dbReference type="EMBL" id="KAG8439593.1"/>
    </source>
</evidence>
<keyword evidence="17" id="KW-0539">Nucleus</keyword>
<dbReference type="Gene3D" id="3.30.40.10">
    <property type="entry name" value="Zinc/RING finger domain, C3HC4 (zinc finger)"/>
    <property type="match status" value="1"/>
</dbReference>
<dbReference type="InterPro" id="IPR050185">
    <property type="entry name" value="Ub_carboxyl-term_hydrolase"/>
</dbReference>
<comment type="caution">
    <text evidence="27">The sequence shown here is derived from an EMBL/GenBank/DDBJ whole genome shotgun (WGS) entry which is preliminary data.</text>
</comment>
<dbReference type="PROSITE" id="PS00973">
    <property type="entry name" value="USP_2"/>
    <property type="match status" value="1"/>
</dbReference>
<evidence type="ECO:0000256" key="12">
    <source>
        <dbReference type="ARBA" id="ARBA00022801"/>
    </source>
</evidence>
<dbReference type="GO" id="GO:0016579">
    <property type="term" value="P:protein deubiquitination"/>
    <property type="evidence" value="ECO:0007669"/>
    <property type="project" value="InterPro"/>
</dbReference>
<dbReference type="SUPFAM" id="SSF57850">
    <property type="entry name" value="RING/U-box"/>
    <property type="match status" value="1"/>
</dbReference>
<evidence type="ECO:0000256" key="18">
    <source>
        <dbReference type="ARBA" id="ARBA00023306"/>
    </source>
</evidence>
<dbReference type="EMBL" id="JAACNH010000006">
    <property type="protein sequence ID" value="KAG8439594.1"/>
    <property type="molecule type" value="Genomic_DNA"/>
</dbReference>
<keyword evidence="18" id="KW-0131">Cell cycle</keyword>
<gene>
    <name evidence="27" type="ORF">GDO86_005689</name>
</gene>
<dbReference type="FunFam" id="3.30.40.10:FF:000067">
    <property type="entry name" value="Ubiquitinyl hydrolase 1"/>
    <property type="match status" value="1"/>
</dbReference>
<dbReference type="EMBL" id="JAACNH010000006">
    <property type="protein sequence ID" value="KAG8439593.1"/>
    <property type="molecule type" value="Genomic_DNA"/>
</dbReference>
<dbReference type="InterPro" id="IPR028889">
    <property type="entry name" value="USP"/>
</dbReference>
<dbReference type="SMART" id="SM00290">
    <property type="entry name" value="ZnF_UBP"/>
    <property type="match status" value="1"/>
</dbReference>
<keyword evidence="13 23" id="KW-0788">Thiol protease</keyword>
<dbReference type="GO" id="GO:0008270">
    <property type="term" value="F:zinc ion binding"/>
    <property type="evidence" value="ECO:0007669"/>
    <property type="project" value="UniProtKB-KW"/>
</dbReference>
<keyword evidence="5" id="KW-0132">Cell division</keyword>
<dbReference type="PANTHER" id="PTHR21646">
    <property type="entry name" value="UBIQUITIN CARBOXYL-TERMINAL HYDROLASE"/>
    <property type="match status" value="1"/>
</dbReference>
<evidence type="ECO:0000256" key="14">
    <source>
        <dbReference type="ARBA" id="ARBA00022833"/>
    </source>
</evidence>
<keyword evidence="15" id="KW-0156">Chromatin regulator</keyword>
<dbReference type="OrthoDB" id="21192at2759"/>
<evidence type="ECO:0000259" key="25">
    <source>
        <dbReference type="PROSITE" id="PS50235"/>
    </source>
</evidence>
<evidence type="ECO:0000256" key="8">
    <source>
        <dbReference type="ARBA" id="ARBA00022723"/>
    </source>
</evidence>
<evidence type="ECO:0000256" key="5">
    <source>
        <dbReference type="ARBA" id="ARBA00022618"/>
    </source>
</evidence>
<evidence type="ECO:0000256" key="20">
    <source>
        <dbReference type="ARBA" id="ARBA00056993"/>
    </source>
</evidence>
<keyword evidence="12 23" id="KW-0378">Hydrolase</keyword>
<evidence type="ECO:0000256" key="3">
    <source>
        <dbReference type="ARBA" id="ARBA00004496"/>
    </source>
</evidence>
<dbReference type="FunFam" id="3.90.70.10:FF:000028">
    <property type="entry name" value="Ubiquitinyl hydrolase 1"/>
    <property type="match status" value="1"/>
</dbReference>
<evidence type="ECO:0000256" key="4">
    <source>
        <dbReference type="ARBA" id="ARBA00022490"/>
    </source>
</evidence>
<dbReference type="AlphaFoldDB" id="A0A8T2J756"/>
<evidence type="ECO:0000256" key="21">
    <source>
        <dbReference type="ARBA" id="ARBA00065368"/>
    </source>
</evidence>
<dbReference type="GO" id="GO:0006325">
    <property type="term" value="P:chromatin organization"/>
    <property type="evidence" value="ECO:0007669"/>
    <property type="project" value="UniProtKB-KW"/>
</dbReference>
<dbReference type="GO" id="GO:0005634">
    <property type="term" value="C:nucleus"/>
    <property type="evidence" value="ECO:0007669"/>
    <property type="project" value="UniProtKB-SubCell"/>
</dbReference>
<comment type="subcellular location">
    <subcellularLocation>
        <location evidence="3">Cytoplasm</location>
    </subcellularLocation>
    <subcellularLocation>
        <location evidence="2">Nucleus</location>
    </subcellularLocation>
</comment>
<keyword evidence="8" id="KW-0479">Metal-binding</keyword>
<evidence type="ECO:0000313" key="28">
    <source>
        <dbReference type="Proteomes" id="UP000812440"/>
    </source>
</evidence>
<feature type="region of interest" description="Disordered" evidence="24">
    <location>
        <begin position="173"/>
        <end position="269"/>
    </location>
</feature>
<dbReference type="PANTHER" id="PTHR21646:SF15">
    <property type="entry name" value="UBIQUITIN CARBOXYL-TERMINAL HYDROLASE 44"/>
    <property type="match status" value="1"/>
</dbReference>
<keyword evidence="14" id="KW-0862">Zinc</keyword>
<dbReference type="Pfam" id="PF02148">
    <property type="entry name" value="zf-UBP"/>
    <property type="match status" value="1"/>
</dbReference>
<evidence type="ECO:0000256" key="2">
    <source>
        <dbReference type="ARBA" id="ARBA00004123"/>
    </source>
</evidence>
<comment type="catalytic activity">
    <reaction evidence="1 23">
        <text>Thiol-dependent hydrolysis of ester, thioester, amide, peptide and isopeptide bonds formed by the C-terminal Gly of ubiquitin (a 76-residue protein attached to proteins as an intracellular targeting signal).</text>
        <dbReference type="EC" id="3.4.19.12"/>
    </reaction>
</comment>
<keyword evidence="7 23" id="KW-0645">Protease</keyword>
<keyword evidence="16" id="KW-0508">mRNA splicing</keyword>
<dbReference type="InterPro" id="IPR018200">
    <property type="entry name" value="USP_CS"/>
</dbReference>
<evidence type="ECO:0000256" key="19">
    <source>
        <dbReference type="ARBA" id="ARBA00038113"/>
    </source>
</evidence>
<feature type="region of interest" description="Disordered" evidence="24">
    <location>
        <begin position="338"/>
        <end position="361"/>
    </location>
</feature>
<evidence type="ECO:0000256" key="9">
    <source>
        <dbReference type="ARBA" id="ARBA00022771"/>
    </source>
</evidence>
<dbReference type="Gene3D" id="3.90.70.10">
    <property type="entry name" value="Cysteine proteinases"/>
    <property type="match status" value="1"/>
</dbReference>
<evidence type="ECO:0000256" key="22">
    <source>
        <dbReference type="PROSITE-ProRule" id="PRU00502"/>
    </source>
</evidence>
<dbReference type="Pfam" id="PF00443">
    <property type="entry name" value="UCH"/>
    <property type="match status" value="1"/>
</dbReference>
<dbReference type="Proteomes" id="UP000812440">
    <property type="component" value="Chromosome 3"/>
</dbReference>
<keyword evidence="11 23" id="KW-0833">Ubl conjugation pathway</keyword>
<evidence type="ECO:0000256" key="7">
    <source>
        <dbReference type="ARBA" id="ARBA00022670"/>
    </source>
</evidence>
<comment type="similarity">
    <text evidence="19">Belongs to the peptidase C19 family. USP44 subfamily.</text>
</comment>
<evidence type="ECO:0000256" key="1">
    <source>
        <dbReference type="ARBA" id="ARBA00000707"/>
    </source>
</evidence>
<dbReference type="GO" id="GO:0008380">
    <property type="term" value="P:RNA splicing"/>
    <property type="evidence" value="ECO:0007669"/>
    <property type="project" value="UniProtKB-KW"/>
</dbReference>
<comment type="subunit">
    <text evidence="21">Component of a complex with RUVBL1 and PSMC5. Interacts with centrins CETN1, CETN2 and CETN3.</text>
</comment>
<feature type="compositionally biased region" description="Polar residues" evidence="24">
    <location>
        <begin position="341"/>
        <end position="361"/>
    </location>
</feature>
<evidence type="ECO:0000256" key="24">
    <source>
        <dbReference type="SAM" id="MobiDB-lite"/>
    </source>
</evidence>
<keyword evidence="4" id="KW-0963">Cytoplasm</keyword>
<evidence type="ECO:0000256" key="23">
    <source>
        <dbReference type="RuleBase" id="RU366025"/>
    </source>
</evidence>
<dbReference type="GO" id="GO:0006508">
    <property type="term" value="P:proteolysis"/>
    <property type="evidence" value="ECO:0007669"/>
    <property type="project" value="UniProtKB-KW"/>
</dbReference>
<dbReference type="GO" id="GO:0004843">
    <property type="term" value="F:cysteine-type deubiquitinase activity"/>
    <property type="evidence" value="ECO:0007669"/>
    <property type="project" value="UniProtKB-UniRule"/>
</dbReference>
<reference evidence="27" key="1">
    <citation type="thesis" date="2020" institute="ProQuest LLC" country="789 East Eisenhower Parkway, Ann Arbor, MI, USA">
        <title>Comparative Genomics and Chromosome Evolution.</title>
        <authorList>
            <person name="Mudd A.B."/>
        </authorList>
    </citation>
    <scope>NUCLEOTIDE SEQUENCE</scope>
    <source>
        <strain evidence="27">Female2</strain>
        <tissue evidence="27">Blood</tissue>
    </source>
</reference>
<accession>A0A8T2J756</accession>
<protein>
    <recommendedName>
        <fullName evidence="23">Ubiquitin carboxyl-terminal hydrolase</fullName>
        <ecNumber evidence="23">3.4.19.12</ecNumber>
    </recommendedName>
</protein>
<keyword evidence="9 22" id="KW-0863">Zinc-finger</keyword>
<dbReference type="GO" id="GO:0006397">
    <property type="term" value="P:mRNA processing"/>
    <property type="evidence" value="ECO:0007669"/>
    <property type="project" value="UniProtKB-KW"/>
</dbReference>
<dbReference type="InterPro" id="IPR013083">
    <property type="entry name" value="Znf_RING/FYVE/PHD"/>
</dbReference>
<comment type="function">
    <text evidence="20">Deubiquitinase that plays a key role in the spindle checkpoint by preventing premature anaphase onset. Acts by specifically mediating deubiquitination of cdc20, a negative regulator of the anaphase promoting complex/cyclosome (APC/C).</text>
</comment>
<dbReference type="InterPro" id="IPR001607">
    <property type="entry name" value="Znf_UBP"/>
</dbReference>
<dbReference type="EC" id="3.4.19.12" evidence="23"/>
<keyword evidence="6" id="KW-0507">mRNA processing</keyword>
<dbReference type="GO" id="GO:0051301">
    <property type="term" value="P:cell division"/>
    <property type="evidence" value="ECO:0007669"/>
    <property type="project" value="UniProtKB-KW"/>
</dbReference>
<evidence type="ECO:0000256" key="10">
    <source>
        <dbReference type="ARBA" id="ARBA00022776"/>
    </source>
</evidence>
<dbReference type="InterPro" id="IPR038765">
    <property type="entry name" value="Papain-like_cys_pep_sf"/>
</dbReference>
<feature type="domain" description="USP" evidence="25">
    <location>
        <begin position="270"/>
        <end position="677"/>
    </location>
</feature>
<evidence type="ECO:0000256" key="11">
    <source>
        <dbReference type="ARBA" id="ARBA00022786"/>
    </source>
</evidence>
<evidence type="ECO:0000256" key="13">
    <source>
        <dbReference type="ARBA" id="ARBA00022807"/>
    </source>
</evidence>
<evidence type="ECO:0000256" key="17">
    <source>
        <dbReference type="ARBA" id="ARBA00023242"/>
    </source>
</evidence>
<feature type="compositionally biased region" description="Polar residues" evidence="24">
    <location>
        <begin position="214"/>
        <end position="240"/>
    </location>
</feature>
<evidence type="ECO:0000256" key="6">
    <source>
        <dbReference type="ARBA" id="ARBA00022664"/>
    </source>
</evidence>
<evidence type="ECO:0000256" key="16">
    <source>
        <dbReference type="ARBA" id="ARBA00023187"/>
    </source>
</evidence>
<name>A0A8T2J756_9PIPI</name>
<dbReference type="PROSITE" id="PS50271">
    <property type="entry name" value="ZF_UBP"/>
    <property type="match status" value="1"/>
</dbReference>
<organism evidence="27 28">
    <name type="scientific">Hymenochirus boettgeri</name>
    <name type="common">Congo dwarf clawed frog</name>
    <dbReference type="NCBI Taxonomy" id="247094"/>
    <lineage>
        <taxon>Eukaryota</taxon>
        <taxon>Metazoa</taxon>
        <taxon>Chordata</taxon>
        <taxon>Craniata</taxon>
        <taxon>Vertebrata</taxon>
        <taxon>Euteleostomi</taxon>
        <taxon>Amphibia</taxon>
        <taxon>Batrachia</taxon>
        <taxon>Anura</taxon>
        <taxon>Pipoidea</taxon>
        <taxon>Pipidae</taxon>
        <taxon>Pipinae</taxon>
        <taxon>Hymenochirus</taxon>
    </lineage>
</organism>
<dbReference type="InterPro" id="IPR001394">
    <property type="entry name" value="Peptidase_C19_UCH"/>
</dbReference>
<dbReference type="PROSITE" id="PS00972">
    <property type="entry name" value="USP_1"/>
    <property type="match status" value="1"/>
</dbReference>
<keyword evidence="28" id="KW-1185">Reference proteome</keyword>
<feature type="compositionally biased region" description="Basic and acidic residues" evidence="24">
    <location>
        <begin position="173"/>
        <end position="190"/>
    </location>
</feature>
<dbReference type="PROSITE" id="PS50235">
    <property type="entry name" value="USP_3"/>
    <property type="match status" value="1"/>
</dbReference>
<feature type="domain" description="UBP-type" evidence="26">
    <location>
        <begin position="2"/>
        <end position="99"/>
    </location>
</feature>
<evidence type="ECO:0000256" key="15">
    <source>
        <dbReference type="ARBA" id="ARBA00022853"/>
    </source>
</evidence>
<evidence type="ECO:0000259" key="26">
    <source>
        <dbReference type="PROSITE" id="PS50271"/>
    </source>
</evidence>
<dbReference type="GO" id="GO:0005737">
    <property type="term" value="C:cytoplasm"/>
    <property type="evidence" value="ECO:0007669"/>
    <property type="project" value="UniProtKB-SubCell"/>
</dbReference>
<sequence>MDKCKHVGRLRLAQDHSILNPQKWHCVDCNTTESVWACLSCAHVACGRYIEEHALRHFQDSKHPLALEVNELYIFCYLCDEYVLNDNTTGDLKLLRSTLSAIKSQNYDCTTRSGRTLRSMVTADDSFISHEGAQGFLQNEDRAFTALWHRRHALLGKVFRSWYDLTPKGKQRLEEERLREEAEQKREEARKKRRQLKRMLKEEMESTPPRKSSRLQQQMQPSPKTQLLSELKTSQKTVPTTKHKPPAPTSNKKSGNSPIKRKPTVTPGVTGLRNLGNTCYMNSILQILSHLHVFRECFLRLDLNQTQELLAAAGNGKTRSSSKHIPVTDFAKVIQKHTKIQRSSTPRQSFSSGLSGGASNTRNMELIQPKEPSSKHISLCHELHTLFQVMWSGKWALVSPFAMLHSVWRLIPAFHGYAQQDAQEFLCELLDKVQQELETTSTRYPALIPGSQRKLIKQVLSVVNNVFHGQLLSQVTCLACDNKSNTIEPFWDLSLEFPERYHFNGKESASQRPCLLTEMLAKFTETEALEGKIYACDQCNTKRRKFSSKPVVLTEAQKQLMVCQLPQVLRLHLKRFRWSGRNHREKIGVHVRFDQMLNMEPYCCRESTATLRTNCFIYDLSAIVMHHGKGFGSGHYTAFCYNPEGGFWVHCNDSKLHTCTVEEVCKAQAYILFYTQRVSQEIGHLSNRLYGHDSQPSTPC</sequence>